<feature type="compositionally biased region" description="Polar residues" evidence="1">
    <location>
        <begin position="213"/>
        <end position="235"/>
    </location>
</feature>
<dbReference type="EMBL" id="JARBHB010000003">
    <property type="protein sequence ID" value="KAJ8889066.1"/>
    <property type="molecule type" value="Genomic_DNA"/>
</dbReference>
<gene>
    <name evidence="2" type="ORF">PR048_008560</name>
</gene>
<evidence type="ECO:0000313" key="3">
    <source>
        <dbReference type="Proteomes" id="UP001159363"/>
    </source>
</evidence>
<feature type="compositionally biased region" description="Low complexity" evidence="1">
    <location>
        <begin position="371"/>
        <end position="381"/>
    </location>
</feature>
<feature type="compositionally biased region" description="Low complexity" evidence="1">
    <location>
        <begin position="272"/>
        <end position="284"/>
    </location>
</feature>
<feature type="region of interest" description="Disordered" evidence="1">
    <location>
        <begin position="263"/>
        <end position="334"/>
    </location>
</feature>
<dbReference type="Proteomes" id="UP001159363">
    <property type="component" value="Chromosome 3"/>
</dbReference>
<name>A0ABQ9HXG6_9NEOP</name>
<sequence>MLLLSSSEVEASLAASTSTLQLIIQHTVVDGRVRFVNSGSDLHRDFHSTPDLAQTGMDLSNGAVDFRVPKGHRSQEDVAALMLLSGGVVVGRPPLPPPTHPPPPPPTMGQLVKVDISRGSVKPSGTNGNCGSEYANMGAVKVEGPGSINNSPGTVDSAQIGVMSSFKPSNSAKLYASPEDMKTVGYRSRSLPAHSSRPQVRKSHSLRSSASSFKPSLQQAATADSTQVQSPYTINVNNNPYAQPIRSAMRSHSMIAGTRESLKLKNKKSGIPASSSAANLSSVSSPPPIPDPDYSLSESDGEGVTRTHNSSVVETSGNSNTSGGSSSSSSTIPHSFSVEEIQKVRTQLKSSKSYPNDFLAINHGNGEDGDNSSSGVSSDQDLPVGPPCGFDDGRSSEGSGGSEGQLEVGKGRRLTQTTGGGGMLTRHAVSLAQLPPPLEGEGEGDGELVVPPPPEFLGAPGAAGTVATEEVLAPPPQFCDNRLVTRVRIVGALPKPGPNTGGRLHSQVGQKTNSVWAVTVGFNIGAWRDVDQYKQNPNYNPNVIKGYSQTTWWKPLVSDEDPGVAGWRCLKRLKAWVGAGPPELLASQSSAGPSVVTGAGELTLSNLAARLCSHHFNHCRGLGWASWHSEGCGELVPPLGGGACNVTCMNHGFLSGVVLGANTSCPCALGEAVTFQHAACILTAAQNSNCALCLAGAAKIFRKFQIFPGQLTGVSYPGDLGVK</sequence>
<organism evidence="2 3">
    <name type="scientific">Dryococelus australis</name>
    <dbReference type="NCBI Taxonomy" id="614101"/>
    <lineage>
        <taxon>Eukaryota</taxon>
        <taxon>Metazoa</taxon>
        <taxon>Ecdysozoa</taxon>
        <taxon>Arthropoda</taxon>
        <taxon>Hexapoda</taxon>
        <taxon>Insecta</taxon>
        <taxon>Pterygota</taxon>
        <taxon>Neoptera</taxon>
        <taxon>Polyneoptera</taxon>
        <taxon>Phasmatodea</taxon>
        <taxon>Verophasmatodea</taxon>
        <taxon>Anareolatae</taxon>
        <taxon>Phasmatidae</taxon>
        <taxon>Eurycanthinae</taxon>
        <taxon>Dryococelus</taxon>
    </lineage>
</organism>
<comment type="caution">
    <text evidence="2">The sequence shown here is derived from an EMBL/GenBank/DDBJ whole genome shotgun (WGS) entry which is preliminary data.</text>
</comment>
<feature type="region of interest" description="Disordered" evidence="1">
    <location>
        <begin position="359"/>
        <end position="423"/>
    </location>
</feature>
<accession>A0ABQ9HXG6</accession>
<feature type="region of interest" description="Disordered" evidence="1">
    <location>
        <begin position="189"/>
        <end position="235"/>
    </location>
</feature>
<keyword evidence="3" id="KW-1185">Reference proteome</keyword>
<proteinExistence type="predicted"/>
<protein>
    <submittedName>
        <fullName evidence="2">Uncharacterized protein</fullName>
    </submittedName>
</protein>
<evidence type="ECO:0000256" key="1">
    <source>
        <dbReference type="SAM" id="MobiDB-lite"/>
    </source>
</evidence>
<feature type="compositionally biased region" description="Low complexity" evidence="1">
    <location>
        <begin position="315"/>
        <end position="331"/>
    </location>
</feature>
<evidence type="ECO:0000313" key="2">
    <source>
        <dbReference type="EMBL" id="KAJ8889066.1"/>
    </source>
</evidence>
<reference evidence="2 3" key="1">
    <citation type="submission" date="2023-02" db="EMBL/GenBank/DDBJ databases">
        <title>LHISI_Scaffold_Assembly.</title>
        <authorList>
            <person name="Stuart O.P."/>
            <person name="Cleave R."/>
            <person name="Magrath M.J.L."/>
            <person name="Mikheyev A.S."/>
        </authorList>
    </citation>
    <scope>NUCLEOTIDE SEQUENCE [LARGE SCALE GENOMIC DNA]</scope>
    <source>
        <strain evidence="2">Daus_M_001</strain>
        <tissue evidence="2">Leg muscle</tissue>
    </source>
</reference>